<evidence type="ECO:0000256" key="3">
    <source>
        <dbReference type="ARBA" id="ARBA00022679"/>
    </source>
</evidence>
<name>A0A4U8Q8R3_9FIRM</name>
<dbReference type="InterPro" id="IPR050445">
    <property type="entry name" value="Bact_polysacc_biosynth/exp"/>
</dbReference>
<dbReference type="EMBL" id="QGQD01000040">
    <property type="protein sequence ID" value="TLD01362.1"/>
    <property type="molecule type" value="Genomic_DNA"/>
</dbReference>
<evidence type="ECO:0000256" key="4">
    <source>
        <dbReference type="ARBA" id="ARBA00022741"/>
    </source>
</evidence>
<comment type="similarity">
    <text evidence="1">Belongs to the CpsD/CapB family.</text>
</comment>
<keyword evidence="11" id="KW-1185">Reference proteome</keyword>
<dbReference type="GO" id="GO:0004715">
    <property type="term" value="F:non-membrane spanning protein tyrosine kinase activity"/>
    <property type="evidence" value="ECO:0007669"/>
    <property type="project" value="UniProtKB-EC"/>
</dbReference>
<dbReference type="NCBIfam" id="TIGR01007">
    <property type="entry name" value="eps_fam"/>
    <property type="match status" value="1"/>
</dbReference>
<dbReference type="Pfam" id="PF13614">
    <property type="entry name" value="AAA_31"/>
    <property type="match status" value="1"/>
</dbReference>
<organism evidence="10 11">
    <name type="scientific">Robinsoniella peoriensis</name>
    <dbReference type="NCBI Taxonomy" id="180332"/>
    <lineage>
        <taxon>Bacteria</taxon>
        <taxon>Bacillati</taxon>
        <taxon>Bacillota</taxon>
        <taxon>Clostridia</taxon>
        <taxon>Lachnospirales</taxon>
        <taxon>Lachnospiraceae</taxon>
        <taxon>Robinsoniella</taxon>
    </lineage>
</organism>
<evidence type="ECO:0000256" key="7">
    <source>
        <dbReference type="ARBA" id="ARBA00023137"/>
    </source>
</evidence>
<dbReference type="GO" id="GO:0005524">
    <property type="term" value="F:ATP binding"/>
    <property type="evidence" value="ECO:0007669"/>
    <property type="project" value="UniProtKB-KW"/>
</dbReference>
<dbReference type="RefSeq" id="WP_044292855.1">
    <property type="nucleotide sequence ID" value="NZ_CABMJZ010000005.1"/>
</dbReference>
<evidence type="ECO:0000256" key="5">
    <source>
        <dbReference type="ARBA" id="ARBA00022777"/>
    </source>
</evidence>
<dbReference type="GO" id="GO:0005886">
    <property type="term" value="C:plasma membrane"/>
    <property type="evidence" value="ECO:0007669"/>
    <property type="project" value="TreeGrafter"/>
</dbReference>
<evidence type="ECO:0000256" key="2">
    <source>
        <dbReference type="ARBA" id="ARBA00011903"/>
    </source>
</evidence>
<keyword evidence="3 10" id="KW-0808">Transferase</keyword>
<feature type="domain" description="AAA" evidence="9">
    <location>
        <begin position="47"/>
        <end position="183"/>
    </location>
</feature>
<dbReference type="InterPro" id="IPR027417">
    <property type="entry name" value="P-loop_NTPase"/>
</dbReference>
<evidence type="ECO:0000256" key="6">
    <source>
        <dbReference type="ARBA" id="ARBA00022840"/>
    </source>
</evidence>
<dbReference type="Proteomes" id="UP000306509">
    <property type="component" value="Unassembled WGS sequence"/>
</dbReference>
<evidence type="ECO:0000256" key="1">
    <source>
        <dbReference type="ARBA" id="ARBA00007316"/>
    </source>
</evidence>
<evidence type="ECO:0000256" key="8">
    <source>
        <dbReference type="ARBA" id="ARBA00051245"/>
    </source>
</evidence>
<protein>
    <recommendedName>
        <fullName evidence="2">non-specific protein-tyrosine kinase</fullName>
        <ecNumber evidence="2">2.7.10.2</ecNumber>
    </recommendedName>
</protein>
<proteinExistence type="inferred from homology"/>
<dbReference type="CDD" id="cd05387">
    <property type="entry name" value="BY-kinase"/>
    <property type="match status" value="1"/>
</dbReference>
<accession>A0A4U8Q8R3</accession>
<dbReference type="AlphaFoldDB" id="A0A4U8Q8R3"/>
<dbReference type="STRING" id="180332.GCA_000797495_03659"/>
<dbReference type="SUPFAM" id="SSF52540">
    <property type="entry name" value="P-loop containing nucleoside triphosphate hydrolases"/>
    <property type="match status" value="1"/>
</dbReference>
<comment type="catalytic activity">
    <reaction evidence="8">
        <text>L-tyrosyl-[protein] + ATP = O-phospho-L-tyrosyl-[protein] + ADP + H(+)</text>
        <dbReference type="Rhea" id="RHEA:10596"/>
        <dbReference type="Rhea" id="RHEA-COMP:10136"/>
        <dbReference type="Rhea" id="RHEA-COMP:20101"/>
        <dbReference type="ChEBI" id="CHEBI:15378"/>
        <dbReference type="ChEBI" id="CHEBI:30616"/>
        <dbReference type="ChEBI" id="CHEBI:46858"/>
        <dbReference type="ChEBI" id="CHEBI:61978"/>
        <dbReference type="ChEBI" id="CHEBI:456216"/>
        <dbReference type="EC" id="2.7.10.2"/>
    </reaction>
</comment>
<evidence type="ECO:0000313" key="10">
    <source>
        <dbReference type="EMBL" id="TLD01362.1"/>
    </source>
</evidence>
<dbReference type="PANTHER" id="PTHR32309:SF13">
    <property type="entry name" value="FERRIC ENTEROBACTIN TRANSPORT PROTEIN FEPE"/>
    <property type="match status" value="1"/>
</dbReference>
<keyword evidence="7" id="KW-0829">Tyrosine-protein kinase</keyword>
<evidence type="ECO:0000313" key="11">
    <source>
        <dbReference type="Proteomes" id="UP000306509"/>
    </source>
</evidence>
<dbReference type="InterPro" id="IPR005702">
    <property type="entry name" value="Wzc-like_C"/>
</dbReference>
<dbReference type="OrthoDB" id="9794577at2"/>
<dbReference type="InterPro" id="IPR025669">
    <property type="entry name" value="AAA_dom"/>
</dbReference>
<reference evidence="10 11" key="1">
    <citation type="journal article" date="2019" name="Anaerobe">
        <title>Detection of Robinsoniella peoriensis in multiple bone samples of a trauma patient.</title>
        <authorList>
            <person name="Schrottner P."/>
            <person name="Hartwich K."/>
            <person name="Bunk B."/>
            <person name="Schober I."/>
            <person name="Helbig S."/>
            <person name="Rudolph W.W."/>
            <person name="Gunzer F."/>
        </authorList>
    </citation>
    <scope>NUCLEOTIDE SEQUENCE [LARGE SCALE GENOMIC DNA]</scope>
    <source>
        <strain evidence="10 11">DSM 106044</strain>
    </source>
</reference>
<dbReference type="Gene3D" id="3.40.50.300">
    <property type="entry name" value="P-loop containing nucleotide triphosphate hydrolases"/>
    <property type="match status" value="1"/>
</dbReference>
<evidence type="ECO:0000259" key="9">
    <source>
        <dbReference type="Pfam" id="PF13614"/>
    </source>
</evidence>
<keyword evidence="4" id="KW-0547">Nucleotide-binding</keyword>
<gene>
    <name evidence="10" type="primary">cpsD</name>
    <name evidence="10" type="ORF">DSM106044_01744</name>
</gene>
<keyword evidence="6" id="KW-0067">ATP-binding</keyword>
<dbReference type="PANTHER" id="PTHR32309">
    <property type="entry name" value="TYROSINE-PROTEIN KINASE"/>
    <property type="match status" value="1"/>
</dbReference>
<comment type="caution">
    <text evidence="10">The sequence shown here is derived from an EMBL/GenBank/DDBJ whole genome shotgun (WGS) entry which is preliminary data.</text>
</comment>
<sequence length="251" mass="27706">MKKVNFEKIDALNFQSSEAYKTLRTNIQFCGEKIKVVSFTSCLPNEGKSTLVFRLASSMAEAGKKVLMIDADIRKSVTVARYQADKKVQGLSEYLTGQCALDDCLCGTNIENMDFIFTGPVAPNPSELLGSDKFEELIARLRPEYEYIFIDCPPLGSIIDAAIVSTVSDGAVFVIEADIISYKFAQKVKQQLEKSGCKILGAVLNKVDMDGKGYYGRYYGKYYGKKYGGYYGYGYGEKDVQNAAKEAVAGN</sequence>
<keyword evidence="5 10" id="KW-0418">Kinase</keyword>
<dbReference type="EC" id="2.7.10.2" evidence="2"/>